<dbReference type="InterPro" id="IPR051199">
    <property type="entry name" value="LPS_LOS_Heptosyltrfase"/>
</dbReference>
<dbReference type="PANTHER" id="PTHR30160">
    <property type="entry name" value="TETRAACYLDISACCHARIDE 4'-KINASE-RELATED"/>
    <property type="match status" value="1"/>
</dbReference>
<evidence type="ECO:0008006" key="5">
    <source>
        <dbReference type="Google" id="ProtNLM"/>
    </source>
</evidence>
<dbReference type="RefSeq" id="WP_238180995.1">
    <property type="nucleotide sequence ID" value="NZ_BPRB01000028.1"/>
</dbReference>
<comment type="caution">
    <text evidence="3">The sequence shown here is derived from an EMBL/GenBank/DDBJ whole genome shotgun (WGS) entry which is preliminary data.</text>
</comment>
<evidence type="ECO:0000313" key="4">
    <source>
        <dbReference type="Proteomes" id="UP001055057"/>
    </source>
</evidence>
<dbReference type="CDD" id="cd03789">
    <property type="entry name" value="GT9_LPS_heptosyltransferase"/>
    <property type="match status" value="1"/>
</dbReference>
<protein>
    <recommendedName>
        <fullName evidence="5">Glycosyltransferase family 9 protein</fullName>
    </recommendedName>
</protein>
<keyword evidence="2" id="KW-0808">Transferase</keyword>
<dbReference type="InterPro" id="IPR002201">
    <property type="entry name" value="Glyco_trans_9"/>
</dbReference>
<evidence type="ECO:0000313" key="3">
    <source>
        <dbReference type="EMBL" id="GJE58363.1"/>
    </source>
</evidence>
<reference evidence="3" key="1">
    <citation type="journal article" date="2021" name="Front. Microbiol.">
        <title>Comprehensive Comparative Genomics and Phenotyping of Methylobacterium Species.</title>
        <authorList>
            <person name="Alessa O."/>
            <person name="Ogura Y."/>
            <person name="Fujitani Y."/>
            <person name="Takami H."/>
            <person name="Hayashi T."/>
            <person name="Sahin N."/>
            <person name="Tani A."/>
        </authorList>
    </citation>
    <scope>NUCLEOTIDE SEQUENCE</scope>
    <source>
        <strain evidence="3">DSM 23632</strain>
    </source>
</reference>
<accession>A0ABQ4TSR4</accession>
<evidence type="ECO:0000256" key="1">
    <source>
        <dbReference type="ARBA" id="ARBA00022676"/>
    </source>
</evidence>
<dbReference type="Pfam" id="PF01075">
    <property type="entry name" value="Glyco_transf_9"/>
    <property type="match status" value="1"/>
</dbReference>
<proteinExistence type="predicted"/>
<evidence type="ECO:0000256" key="2">
    <source>
        <dbReference type="ARBA" id="ARBA00022679"/>
    </source>
</evidence>
<dbReference type="Proteomes" id="UP001055057">
    <property type="component" value="Unassembled WGS sequence"/>
</dbReference>
<gene>
    <name evidence="3" type="ORF">MPOCJGCO_0442</name>
</gene>
<reference evidence="3" key="2">
    <citation type="submission" date="2021-08" db="EMBL/GenBank/DDBJ databases">
        <authorList>
            <person name="Tani A."/>
            <person name="Ola A."/>
            <person name="Ogura Y."/>
            <person name="Katsura K."/>
            <person name="Hayashi T."/>
        </authorList>
    </citation>
    <scope>NUCLEOTIDE SEQUENCE</scope>
    <source>
        <strain evidence="3">DSM 23632</strain>
    </source>
</reference>
<name>A0ABQ4TSR4_9HYPH</name>
<sequence length="355" mass="38475">MSLAIVKPDHLGDLILSSGAIRAMCAARPDATVFVATKNLALARLLFPGIEIRAIDLPHLAKAGGALASPDLSPFEVVAMLRNDHVLNRQWAELRTRSFVQPEDTHEDHQSLIDYTVAARFAGFYDIDRAFFGTRLERVTEKAGRVPKRIGLSIGSGFHANAWPTTRWIDMARHLLETADAVTLIGGPAEQAKAAFIRDRLGRPAAVSLLIGGGDLAGFIGAVDDLDLVVASDGGTAHLCSLTTPIISVFGPSPFRRYAPFGRLNRLLTREMSCSPCCQYAAQLFNGCLTTECMTGLRPENVGSALDVRMPPASRARSLTLGDGVRLHIGVSHLDRERKLAGFHEEVRDAYRIAS</sequence>
<dbReference type="Gene3D" id="3.40.50.2000">
    <property type="entry name" value="Glycogen Phosphorylase B"/>
    <property type="match status" value="1"/>
</dbReference>
<keyword evidence="4" id="KW-1185">Reference proteome</keyword>
<dbReference type="EMBL" id="BPRB01000028">
    <property type="protein sequence ID" value="GJE58363.1"/>
    <property type="molecule type" value="Genomic_DNA"/>
</dbReference>
<dbReference type="SUPFAM" id="SSF53756">
    <property type="entry name" value="UDP-Glycosyltransferase/glycogen phosphorylase"/>
    <property type="match status" value="1"/>
</dbReference>
<organism evidence="3 4">
    <name type="scientific">Methylobacterium trifolii</name>
    <dbReference type="NCBI Taxonomy" id="1003092"/>
    <lineage>
        <taxon>Bacteria</taxon>
        <taxon>Pseudomonadati</taxon>
        <taxon>Pseudomonadota</taxon>
        <taxon>Alphaproteobacteria</taxon>
        <taxon>Hyphomicrobiales</taxon>
        <taxon>Methylobacteriaceae</taxon>
        <taxon>Methylobacterium</taxon>
    </lineage>
</organism>
<keyword evidence="1" id="KW-0328">Glycosyltransferase</keyword>